<dbReference type="InterPro" id="IPR011051">
    <property type="entry name" value="RmlC_Cupin_sf"/>
</dbReference>
<dbReference type="EMBL" id="FQZM01000008">
    <property type="protein sequence ID" value="SHI63845.1"/>
    <property type="molecule type" value="Genomic_DNA"/>
</dbReference>
<evidence type="ECO:0000259" key="2">
    <source>
        <dbReference type="Pfam" id="PF14667"/>
    </source>
</evidence>
<feature type="site" description="Participates in a stacking interaction with the thymidine ring of dTDP-4-oxo-6-deoxyglucose" evidence="1">
    <location>
        <position position="145"/>
    </location>
</feature>
<dbReference type="GO" id="GO:0005829">
    <property type="term" value="C:cytosol"/>
    <property type="evidence" value="ECO:0007669"/>
    <property type="project" value="TreeGrafter"/>
</dbReference>
<dbReference type="RefSeq" id="WP_072867418.1">
    <property type="nucleotide sequence ID" value="NZ_FQZM01000008.1"/>
</dbReference>
<dbReference type="InterPro" id="IPR000888">
    <property type="entry name" value="RmlC-like"/>
</dbReference>
<organism evidence="3 4">
    <name type="scientific">Desulfofundulus thermosubterraneus DSM 16057</name>
    <dbReference type="NCBI Taxonomy" id="1121432"/>
    <lineage>
        <taxon>Bacteria</taxon>
        <taxon>Bacillati</taxon>
        <taxon>Bacillota</taxon>
        <taxon>Clostridia</taxon>
        <taxon>Eubacteriales</taxon>
        <taxon>Peptococcaceae</taxon>
        <taxon>Desulfofundulus</taxon>
    </lineage>
</organism>
<dbReference type="Proteomes" id="UP000184529">
    <property type="component" value="Unassembled WGS sequence"/>
</dbReference>
<evidence type="ECO:0000256" key="1">
    <source>
        <dbReference type="PIRSR" id="PIRSR600888-3"/>
    </source>
</evidence>
<protein>
    <submittedName>
        <fullName evidence="3">dTDP-4-dehydrorhamnose 3,5-epimerase</fullName>
    </submittedName>
</protein>
<evidence type="ECO:0000313" key="3">
    <source>
        <dbReference type="EMBL" id="SHI63845.1"/>
    </source>
</evidence>
<feature type="domain" description="Capsular polysaccharide assembling protein CapF C-terminal" evidence="2">
    <location>
        <begin position="33"/>
        <end position="153"/>
    </location>
</feature>
<gene>
    <name evidence="3" type="ORF">SAMN02745219_00740</name>
</gene>
<evidence type="ECO:0000313" key="4">
    <source>
        <dbReference type="Proteomes" id="UP000184529"/>
    </source>
</evidence>
<dbReference type="PANTHER" id="PTHR21047:SF2">
    <property type="entry name" value="THYMIDINE DIPHOSPHO-4-KETO-RHAMNOSE 3,5-EPIMERASE"/>
    <property type="match status" value="1"/>
</dbReference>
<accession>A0A1M6CRX5</accession>
<name>A0A1M6CRX5_9FIRM</name>
<dbReference type="STRING" id="1121432.SAMN02745219_00740"/>
<reference evidence="4" key="1">
    <citation type="submission" date="2016-11" db="EMBL/GenBank/DDBJ databases">
        <authorList>
            <person name="Varghese N."/>
            <person name="Submissions S."/>
        </authorList>
    </citation>
    <scope>NUCLEOTIDE SEQUENCE [LARGE SCALE GENOMIC DNA]</scope>
    <source>
        <strain evidence="4">DSM 16057</strain>
    </source>
</reference>
<dbReference type="SUPFAM" id="SSF51182">
    <property type="entry name" value="RmlC-like cupins"/>
    <property type="match status" value="1"/>
</dbReference>
<dbReference type="GO" id="GO:0000271">
    <property type="term" value="P:polysaccharide biosynthetic process"/>
    <property type="evidence" value="ECO:0007669"/>
    <property type="project" value="TreeGrafter"/>
</dbReference>
<dbReference type="PANTHER" id="PTHR21047">
    <property type="entry name" value="DTDP-6-DEOXY-D-GLUCOSE-3,5 EPIMERASE"/>
    <property type="match status" value="1"/>
</dbReference>
<dbReference type="Pfam" id="PF14667">
    <property type="entry name" value="Polysacc_synt_C"/>
    <property type="match status" value="1"/>
</dbReference>
<dbReference type="AlphaFoldDB" id="A0A1M6CRX5"/>
<dbReference type="OrthoDB" id="9800680at2"/>
<dbReference type="Gene3D" id="2.60.120.10">
    <property type="entry name" value="Jelly Rolls"/>
    <property type="match status" value="1"/>
</dbReference>
<keyword evidence="4" id="KW-1185">Reference proteome</keyword>
<sequence length="171" mass="19471">MEKKRTKVMKKEGMWADRLIQGVEYRRLRVFPDERGLLLEILRNDDKLFLGEKFGQIIVSVCYPGVVKGWHIHSVQVDRLAVISGMAKIVLYDGRDDSPTKGEINEFFVGERNPLFILIPPGVYHGLKAIGTEPAITIGLPTELYNYDEPDEFRVDPHGGGIPYDWSRKDG</sequence>
<proteinExistence type="predicted"/>
<dbReference type="InterPro" id="IPR014710">
    <property type="entry name" value="RmlC-like_jellyroll"/>
</dbReference>
<dbReference type="GO" id="GO:0008830">
    <property type="term" value="F:dTDP-4-dehydrorhamnose 3,5-epimerase activity"/>
    <property type="evidence" value="ECO:0007669"/>
    <property type="project" value="InterPro"/>
</dbReference>
<dbReference type="InterPro" id="IPR029303">
    <property type="entry name" value="CapF_C"/>
</dbReference>